<name>A0A7C4JQD4_9BACT</name>
<comment type="caution">
    <text evidence="1">The sequence shown here is derived from an EMBL/GenBank/DDBJ whole genome shotgun (WGS) entry which is preliminary data.</text>
</comment>
<dbReference type="InterPro" id="IPR007523">
    <property type="entry name" value="NDUFAF3/AAMDC"/>
</dbReference>
<gene>
    <name evidence="1" type="ORF">ENT66_02800</name>
</gene>
<evidence type="ECO:0000313" key="1">
    <source>
        <dbReference type="EMBL" id="HGQ85309.1"/>
    </source>
</evidence>
<protein>
    <submittedName>
        <fullName evidence="1">Uncharacterized protein</fullName>
    </submittedName>
</protein>
<dbReference type="EMBL" id="DSZN01000052">
    <property type="protein sequence ID" value="HGQ85309.1"/>
    <property type="molecule type" value="Genomic_DNA"/>
</dbReference>
<proteinExistence type="predicted"/>
<dbReference type="GO" id="GO:0005737">
    <property type="term" value="C:cytoplasm"/>
    <property type="evidence" value="ECO:0007669"/>
    <property type="project" value="TreeGrafter"/>
</dbReference>
<dbReference type="PANTHER" id="PTHR15811:SF5">
    <property type="entry name" value="MTH938 DOMAIN-CONTAINING PROTEIN"/>
    <property type="match status" value="1"/>
</dbReference>
<reference evidence="1" key="1">
    <citation type="journal article" date="2020" name="mSystems">
        <title>Genome- and Community-Level Interaction Insights into Carbon Utilization and Element Cycling Functions of Hydrothermarchaeota in Hydrothermal Sediment.</title>
        <authorList>
            <person name="Zhou Z."/>
            <person name="Liu Y."/>
            <person name="Xu W."/>
            <person name="Pan J."/>
            <person name="Luo Z.H."/>
            <person name="Li M."/>
        </authorList>
    </citation>
    <scope>NUCLEOTIDE SEQUENCE [LARGE SCALE GENOMIC DNA]</scope>
    <source>
        <strain evidence="1">SpSt-6</strain>
    </source>
</reference>
<dbReference type="InterPro" id="IPR036748">
    <property type="entry name" value="MTH938-like_sf"/>
</dbReference>
<accession>A0A7C4JQD4</accession>
<dbReference type="AlphaFoldDB" id="A0A7C4JQD4"/>
<sequence>MITHYSFGNLSFKDKTYHKDLIIIKTPKEEKIFPDWWRKEGHRLQVEDLEEVWKHSLEYLIIGTGAHGVMKVDSEVEKKAKSLGIKIEIYKTDLAVKRFNELYSSGVSLAGAFHLTC</sequence>
<dbReference type="Pfam" id="PF04430">
    <property type="entry name" value="DUF498"/>
    <property type="match status" value="1"/>
</dbReference>
<organism evidence="1">
    <name type="scientific">Thermodesulfobacterium geofontis</name>
    <dbReference type="NCBI Taxonomy" id="1295609"/>
    <lineage>
        <taxon>Bacteria</taxon>
        <taxon>Pseudomonadati</taxon>
        <taxon>Thermodesulfobacteriota</taxon>
        <taxon>Thermodesulfobacteria</taxon>
        <taxon>Thermodesulfobacteriales</taxon>
        <taxon>Thermodesulfobacteriaceae</taxon>
        <taxon>Thermodesulfobacterium</taxon>
    </lineage>
</organism>
<dbReference type="SUPFAM" id="SSF64076">
    <property type="entry name" value="MTH938-like"/>
    <property type="match status" value="1"/>
</dbReference>
<dbReference type="Gene3D" id="3.40.1230.10">
    <property type="entry name" value="MTH938-like"/>
    <property type="match status" value="1"/>
</dbReference>
<dbReference type="PANTHER" id="PTHR15811">
    <property type="entry name" value="MTH938 DOMAIN-CONTAINING PROTEIN"/>
    <property type="match status" value="1"/>
</dbReference>